<dbReference type="Pfam" id="PF13358">
    <property type="entry name" value="DDE_3"/>
    <property type="match status" value="1"/>
</dbReference>
<feature type="domain" description="Tc1-like transposase DDE" evidence="1">
    <location>
        <begin position="1"/>
        <end position="92"/>
    </location>
</feature>
<dbReference type="Gene3D" id="3.30.420.10">
    <property type="entry name" value="Ribonuclease H-like superfamily/Ribonuclease H"/>
    <property type="match status" value="1"/>
</dbReference>
<evidence type="ECO:0000259" key="1">
    <source>
        <dbReference type="Pfam" id="PF13358"/>
    </source>
</evidence>
<sequence length="136" mass="15250">DETNFNIWVSRSYGWSKAGTRAVDFNTSSKGRNIHVIATISREGVEYHEGRFGSFDNAAANEYVRAMLRDQATREPLSNVVVVVDNAPCHSRIEDVFDEAEFAGAECHLVERHEGPVYSPFFVLVVLNRASGENDR</sequence>
<dbReference type="AlphaFoldDB" id="A0A6A4E5Y3"/>
<evidence type="ECO:0000313" key="2">
    <source>
        <dbReference type="EMBL" id="KAE9317466.1"/>
    </source>
</evidence>
<dbReference type="InterPro" id="IPR038717">
    <property type="entry name" value="Tc1-like_DDE_dom"/>
</dbReference>
<evidence type="ECO:0000313" key="3">
    <source>
        <dbReference type="Proteomes" id="UP000434957"/>
    </source>
</evidence>
<feature type="non-terminal residue" evidence="2">
    <location>
        <position position="1"/>
    </location>
</feature>
<dbReference type="InterPro" id="IPR036397">
    <property type="entry name" value="RNaseH_sf"/>
</dbReference>
<accession>A0A6A4E5Y3</accession>
<gene>
    <name evidence="2" type="ORF">PR003_g18468</name>
</gene>
<dbReference type="GO" id="GO:0003676">
    <property type="term" value="F:nucleic acid binding"/>
    <property type="evidence" value="ECO:0007669"/>
    <property type="project" value="InterPro"/>
</dbReference>
<dbReference type="EMBL" id="QXFT01001483">
    <property type="protein sequence ID" value="KAE9317466.1"/>
    <property type="molecule type" value="Genomic_DNA"/>
</dbReference>
<reference evidence="2 3" key="1">
    <citation type="submission" date="2018-08" db="EMBL/GenBank/DDBJ databases">
        <title>Genomic investigation of the strawberry pathogen Phytophthora fragariae indicates pathogenicity is determined by transcriptional variation in three key races.</title>
        <authorList>
            <person name="Adams T.M."/>
            <person name="Armitage A.D."/>
            <person name="Sobczyk M.K."/>
            <person name="Bates H.J."/>
            <person name="Dunwell J.M."/>
            <person name="Nellist C.F."/>
            <person name="Harrison R.J."/>
        </authorList>
    </citation>
    <scope>NUCLEOTIDE SEQUENCE [LARGE SCALE GENOMIC DNA]</scope>
    <source>
        <strain evidence="2 3">SCRP333</strain>
    </source>
</reference>
<dbReference type="Proteomes" id="UP000434957">
    <property type="component" value="Unassembled WGS sequence"/>
</dbReference>
<name>A0A6A4E5Y3_9STRA</name>
<comment type="caution">
    <text evidence="2">The sequence shown here is derived from an EMBL/GenBank/DDBJ whole genome shotgun (WGS) entry which is preliminary data.</text>
</comment>
<proteinExistence type="predicted"/>
<organism evidence="2 3">
    <name type="scientific">Phytophthora rubi</name>
    <dbReference type="NCBI Taxonomy" id="129364"/>
    <lineage>
        <taxon>Eukaryota</taxon>
        <taxon>Sar</taxon>
        <taxon>Stramenopiles</taxon>
        <taxon>Oomycota</taxon>
        <taxon>Peronosporomycetes</taxon>
        <taxon>Peronosporales</taxon>
        <taxon>Peronosporaceae</taxon>
        <taxon>Phytophthora</taxon>
    </lineage>
</organism>
<keyword evidence="3" id="KW-1185">Reference proteome</keyword>
<protein>
    <recommendedName>
        <fullName evidence="1">Tc1-like transposase DDE domain-containing protein</fullName>
    </recommendedName>
</protein>